<dbReference type="Gene3D" id="1.20.58.1100">
    <property type="match status" value="1"/>
</dbReference>
<evidence type="ECO:0000313" key="10">
    <source>
        <dbReference type="EMBL" id="CAP30996.2"/>
    </source>
</evidence>
<dbReference type="InterPro" id="IPR037302">
    <property type="entry name" value="Unc-13_C2B"/>
</dbReference>
<dbReference type="SMART" id="SM00239">
    <property type="entry name" value="C2"/>
    <property type="match status" value="3"/>
</dbReference>
<keyword evidence="1" id="KW-0479">Metal-binding</keyword>
<dbReference type="GO" id="GO:0030672">
    <property type="term" value="C:synaptic vesicle membrane"/>
    <property type="evidence" value="ECO:0000318"/>
    <property type="project" value="GO_Central"/>
</dbReference>
<feature type="compositionally biased region" description="Polar residues" evidence="6">
    <location>
        <begin position="468"/>
        <end position="489"/>
    </location>
</feature>
<evidence type="ECO:0000256" key="3">
    <source>
        <dbReference type="ARBA" id="ARBA00022771"/>
    </source>
</evidence>
<dbReference type="PANTHER" id="PTHR10480:SF12">
    <property type="entry name" value="UNC-13, ISOFORM E"/>
    <property type="match status" value="1"/>
</dbReference>
<dbReference type="GO" id="GO:0005543">
    <property type="term" value="F:phospholipid binding"/>
    <property type="evidence" value="ECO:0007669"/>
    <property type="project" value="InterPro"/>
</dbReference>
<dbReference type="PROSITE" id="PS50004">
    <property type="entry name" value="C2"/>
    <property type="match status" value="3"/>
</dbReference>
<dbReference type="InterPro" id="IPR014770">
    <property type="entry name" value="Munc13_1"/>
</dbReference>
<keyword evidence="4" id="KW-0862">Zinc</keyword>
<evidence type="ECO:0000259" key="8">
    <source>
        <dbReference type="PROSITE" id="PS51258"/>
    </source>
</evidence>
<dbReference type="GO" id="GO:0035249">
    <property type="term" value="P:synaptic transmission, glutamatergic"/>
    <property type="evidence" value="ECO:0000318"/>
    <property type="project" value="GO_Central"/>
</dbReference>
<dbReference type="GO" id="GO:0019992">
    <property type="term" value="F:diacylglycerol binding"/>
    <property type="evidence" value="ECO:0007669"/>
    <property type="project" value="InterPro"/>
</dbReference>
<dbReference type="PRINTS" id="PR00360">
    <property type="entry name" value="C2DOMAIN"/>
</dbReference>
<dbReference type="OMA" id="QELWHNA"/>
<feature type="domain" description="C2" evidence="7">
    <location>
        <begin position="1219"/>
        <end position="1347"/>
    </location>
</feature>
<dbReference type="FunFam" id="1.10.357.50:FF:000001">
    <property type="entry name" value="Protein unc-13 homolog B"/>
    <property type="match status" value="1"/>
</dbReference>
<dbReference type="InterPro" id="IPR014772">
    <property type="entry name" value="Munc13_dom-2"/>
</dbReference>
<dbReference type="GO" id="GO:0031594">
    <property type="term" value="C:neuromuscular junction"/>
    <property type="evidence" value="ECO:0000318"/>
    <property type="project" value="GO_Central"/>
</dbReference>
<reference evidence="10 11" key="2">
    <citation type="journal article" date="2011" name="PLoS Genet.">
        <title>Caenorhabditis briggsae recombinant inbred line genotypes reveal inter-strain incompatibility and the evolution of recombination.</title>
        <authorList>
            <person name="Ross J.A."/>
            <person name="Koboldt D.C."/>
            <person name="Staisch J.E."/>
            <person name="Chamberlin H.M."/>
            <person name="Gupta B.P."/>
            <person name="Miller R.D."/>
            <person name="Baird S.E."/>
            <person name="Haag E.S."/>
        </authorList>
    </citation>
    <scope>NUCLEOTIDE SEQUENCE [LARGE SCALE GENOMIC DNA]</scope>
    <source>
        <strain evidence="10 11">AF16</strain>
    </source>
</reference>
<keyword evidence="11" id="KW-1185">Reference proteome</keyword>
<feature type="region of interest" description="Disordered" evidence="6">
    <location>
        <begin position="341"/>
        <end position="365"/>
    </location>
</feature>
<feature type="compositionally biased region" description="Basic and acidic residues" evidence="6">
    <location>
        <begin position="558"/>
        <end position="568"/>
    </location>
</feature>
<feature type="compositionally biased region" description="Polar residues" evidence="6">
    <location>
        <begin position="521"/>
        <end position="533"/>
    </location>
</feature>
<dbReference type="WormBase" id="CBG11942a">
    <property type="protein sequence ID" value="CBP46786"/>
    <property type="gene ID" value="WBGene00032964"/>
    <property type="gene designation" value="Cbr-unc-13"/>
</dbReference>
<dbReference type="CDD" id="cd08394">
    <property type="entry name" value="C2A_Munc13"/>
    <property type="match status" value="1"/>
</dbReference>
<evidence type="ECO:0000256" key="1">
    <source>
        <dbReference type="ARBA" id="ARBA00022723"/>
    </source>
</evidence>
<gene>
    <name evidence="12" type="primary">unc-13</name>
    <name evidence="10" type="synonym">Cbr-unc-13</name>
    <name evidence="12" type="ORF">CBG11942</name>
    <name evidence="10" type="ORF">CBG_11942</name>
</gene>
<dbReference type="Pfam" id="PF06292">
    <property type="entry name" value="MUN"/>
    <property type="match status" value="1"/>
</dbReference>
<feature type="region of interest" description="Disordered" evidence="6">
    <location>
        <begin position="405"/>
        <end position="661"/>
    </location>
</feature>
<dbReference type="FunFam" id="2.60.40.150:FF:000002">
    <property type="entry name" value="Protein unc-13 homolog B"/>
    <property type="match status" value="1"/>
</dbReference>
<dbReference type="GO" id="GO:0008270">
    <property type="term" value="F:zinc ion binding"/>
    <property type="evidence" value="ECO:0007669"/>
    <property type="project" value="UniProtKB-KW"/>
</dbReference>
<feature type="domain" description="C2" evidence="7">
    <location>
        <begin position="70"/>
        <end position="183"/>
    </location>
</feature>
<feature type="domain" description="MHD2" evidence="9">
    <location>
        <begin position="1877"/>
        <end position="2033"/>
    </location>
</feature>
<dbReference type="InterPro" id="IPR000008">
    <property type="entry name" value="C2_dom"/>
</dbReference>
<evidence type="ECO:0000313" key="11">
    <source>
        <dbReference type="Proteomes" id="UP000008549"/>
    </source>
</evidence>
<dbReference type="InterPro" id="IPR010439">
    <property type="entry name" value="MUN_dom"/>
</dbReference>
<dbReference type="PANTHER" id="PTHR10480">
    <property type="entry name" value="PROTEIN UNC-13 HOMOLOG"/>
    <property type="match status" value="1"/>
</dbReference>
<evidence type="ECO:0000256" key="5">
    <source>
        <dbReference type="ARBA" id="ARBA00022837"/>
    </source>
</evidence>
<feature type="compositionally biased region" description="Basic and acidic residues" evidence="6">
    <location>
        <begin position="535"/>
        <end position="549"/>
    </location>
</feature>
<evidence type="ECO:0000259" key="9">
    <source>
        <dbReference type="PROSITE" id="PS51259"/>
    </source>
</evidence>
<dbReference type="GO" id="GO:0005516">
    <property type="term" value="F:calmodulin binding"/>
    <property type="evidence" value="ECO:0000318"/>
    <property type="project" value="GO_Central"/>
</dbReference>
<dbReference type="HOGENOM" id="CLU_001304_1_0_1"/>
<dbReference type="GO" id="GO:0016082">
    <property type="term" value="P:synaptic vesicle priming"/>
    <property type="evidence" value="ECO:0000318"/>
    <property type="project" value="GO_Central"/>
</dbReference>
<dbReference type="GO" id="GO:0005886">
    <property type="term" value="C:plasma membrane"/>
    <property type="evidence" value="ECO:0000318"/>
    <property type="project" value="GO_Central"/>
</dbReference>
<feature type="compositionally biased region" description="Basic and acidic residues" evidence="6">
    <location>
        <begin position="599"/>
        <end position="608"/>
    </location>
</feature>
<feature type="region of interest" description="Disordered" evidence="6">
    <location>
        <begin position="879"/>
        <end position="916"/>
    </location>
</feature>
<proteinExistence type="predicted"/>
<dbReference type="GO" id="GO:0043195">
    <property type="term" value="C:terminal bouton"/>
    <property type="evidence" value="ECO:0000318"/>
    <property type="project" value="GO_Central"/>
</dbReference>
<evidence type="ECO:0000256" key="6">
    <source>
        <dbReference type="SAM" id="MobiDB-lite"/>
    </source>
</evidence>
<feature type="region of interest" description="Disordered" evidence="6">
    <location>
        <begin position="244"/>
        <end position="310"/>
    </location>
</feature>
<keyword evidence="2" id="KW-0677">Repeat</keyword>
<sequence length="2250" mass="255116">MDWLKVSLIIEETKLFSALEQLVGGVAYPSSGNDVAPSFSSSNQYATCQQQTEAYPAADDDYQDQDDQLSDGMSMRLLCITSEFLPMLTLIVSVKKARLQGTVDEFNSYVTVKLQNVKSTTVAVRGNLPCWEQEFIFETNRPDDGMVLELWAKGVLWDKLIGVHYMPLSDVKYSNAAGSGQWLQMDHELETRNGQTVGTRGPTGHNLLADVRFELPFDAQGCDDDIQSKLLALNGLIEHDQLNPNHHRAPFNHSGLSEDSDYTSDVSVPVNHHQLHPNSSAHQYESHLHPHRSRQQLLQHTREGAASYEDEEDAYHARNQLETDVYPDDHHLLHDDQYVHPHHSSSFYDEYGPSGSNQYPGYDQKSYEDTVTPVREFGDLSAVPTAQQKSSSANRRNQFDQVYGYASSSEERYDTPMSSGRVPRDEPILEHNEPEYVYDHNGYGDDENYGINPTYSEDQYDDHGGPNDYSTHQQQSSDFRNDYSSSNYQGEYWNESEPLSYNSRPPNGHVRTGTSGWREPGTSSSRPTSSNAWNYHDDTHQYDEVDRGSRHSFTRTPSVDRQDRRSDSGRGYYDDEDGRRPDSHHNWRYDSIQEEDAEKDNWKQHVEGYQEGQEGDSKDGAARPSPSKQSSPDGYPPGSKKEIHFEEPPSLVRQTIHEEEEKRNYQELWHNAYKRVCADLGIKLAPAGGHGANATPPLPPPMGTPRIYSNSINNNVSKTTDSFLSNCTPPPSNDAMTTDPSRTPSTSSMVPPSLVVPSSPGIYQYNDSPPSPVSPNPPIKRSAYRIQETYEDRNGGRERIYTTSLARVYLEKVMPPPEEPKDWKTKAKTKPARASPEPDFQESNIFFGKEFPSTSAGPPQVHKSISYAASNDVIQLNKKRTSITTSKTTSSGINRRVETSLPPRPPTSSSSDPMRQLLTFSKSFKKVRRARSAVPRRRKRKRVKIKRSRSCPNLWKCERVPVQMRSKSLTFLRVPKKLVPQKPVKSVRVKIPAARCESDSKAAHNKKKQLLDVYKDRGKKSTVLDGDGCSAANAFYKSIDAAPNMNVARNKTSIPLVSELTMATKRAQAGLANAAKTTFADTELVRAGDKIWKFGFNFLGNPTCTRRPFKRLSTPYRRRPPITLQLPHSRPPHSVTNVRDCCGDWHVRGESSRKCRELLSADCLQRAAEKSSKHGEADRTQSLVNVIRDRMIIQEQNKPEIFAMIRNIFDVEENMQKQTLKSVKESILEGSSKWSAKITLTVLCAQGLIAKDKTGKSDPYVTAQVGKTKRRTRTIHQELNPVWNEKFHFECHNSTDRIKVRVWDEDNDLKSKLRQKLTRESDDFLGQTVIEVRTLSGEMDVWYNLEKRTDKSAVSGAIRLHISVEIKGEEKVAPYHVQYTCLHEHLFAAHCVDDEVKLPKVKGEDSWKVCFQETGQEIADEFSMRYGIESIYQAMTHFACLCTKYMCSGVPAVLSTLLANINAYYAHTTATSAVSAPDRFAASNFGKERFVKLLDQLHNSLRIDLGAYRNHFPSSSPAKLQDLKSTVDLLTSITFFRMKVLELVSPPRACTVVSECAKACMQQTYQMMFVACEEQFAINDTSVTFWYEFIDYIMRVIEEDQKSYAPTLNQFPQDLNVGNLSADTLWTLYKTDLKVALEEHAEKKKCKTPEYMNLYFKVKGFYFKYISELSNYKNGIPEFPAWFIPFVMDWLNENDEHSMDILRNAYNVDKADNFPQTSEHTKFSNSVVDVFTQLNAALKLLKQMDCPNPEVSADMMKRFSKTLNKVLLAYADMVQKDFPKFAHDEKLACILMNNVQQLRVQLEKIYETMGGTELDEHIGHVLTILQKKLNAVLDKLSAEFVATLEPHIHEQTIKLGMLLVKIKGPQLQKTQVQPEADAVLEPLMDLLEGSLRRYADQCEKTVLKYILKELWKITIVNMEKRVVLPPLSDKALLKQLPNAKIGDVTKLMSTNIQSIKGMNSVKDMMDIARESEKSLTPKQCTVLDCALDAIKDSFHASGKGLKKSFFEKSPELQSLKYALSLYTQTTEQLIKTFITSQRQQGKRKKIKGLLIYRFFVDLPSQEQPVGEVSVQVDLFSHPGTGEQKVTVKILAANDLRWQTSSAFKPFVEVHLVGPHLSDKKRKCATKSKPGNWAPKFNETFHFFLGNEGEPEHYELMFQVKDYCFAREDRIVGVGVLQLSAVVDQAGSCAMWVQLGTRLHIDETGLILLRILSQRQTDEVAKDFVRLKTECRYETETVMAASASSQNINRT</sequence>
<dbReference type="Pfam" id="PF00168">
    <property type="entry name" value="C2"/>
    <property type="match status" value="3"/>
</dbReference>
<evidence type="ECO:0000313" key="12">
    <source>
        <dbReference type="WormBase" id="CBG11942a"/>
    </source>
</evidence>
<reference evidence="10 11" key="1">
    <citation type="journal article" date="2003" name="PLoS Biol.">
        <title>The genome sequence of Caenorhabditis briggsae: a platform for comparative genomics.</title>
        <authorList>
            <person name="Stein L.D."/>
            <person name="Bao Z."/>
            <person name="Blasiar D."/>
            <person name="Blumenthal T."/>
            <person name="Brent M.R."/>
            <person name="Chen N."/>
            <person name="Chinwalla A."/>
            <person name="Clarke L."/>
            <person name="Clee C."/>
            <person name="Coghlan A."/>
            <person name="Coulson A."/>
            <person name="D'Eustachio P."/>
            <person name="Fitch D.H."/>
            <person name="Fulton L.A."/>
            <person name="Fulton R.E."/>
            <person name="Griffiths-Jones S."/>
            <person name="Harris T.W."/>
            <person name="Hillier L.W."/>
            <person name="Kamath R."/>
            <person name="Kuwabara P.E."/>
            <person name="Mardis E.R."/>
            <person name="Marra M.A."/>
            <person name="Miner T.L."/>
            <person name="Minx P."/>
            <person name="Mullikin J.C."/>
            <person name="Plumb R.W."/>
            <person name="Rogers J."/>
            <person name="Schein J.E."/>
            <person name="Sohrmann M."/>
            <person name="Spieth J."/>
            <person name="Stajich J.E."/>
            <person name="Wei C."/>
            <person name="Willey D."/>
            <person name="Wilson R.K."/>
            <person name="Durbin R."/>
            <person name="Waterston R.H."/>
        </authorList>
    </citation>
    <scope>NUCLEOTIDE SEQUENCE [LARGE SCALE GENOMIC DNA]</scope>
    <source>
        <strain evidence="10 11">AF16</strain>
    </source>
</reference>
<feature type="compositionally biased region" description="Low complexity" evidence="6">
    <location>
        <begin position="737"/>
        <end position="752"/>
    </location>
</feature>
<dbReference type="GO" id="GO:0042734">
    <property type="term" value="C:presynaptic membrane"/>
    <property type="evidence" value="ECO:0000318"/>
    <property type="project" value="GO_Central"/>
</dbReference>
<protein>
    <submittedName>
        <fullName evidence="10">Protein CBR-UNC-13</fullName>
    </submittedName>
</protein>
<dbReference type="FunCoup" id="A8XEM8">
    <property type="interactions" value="470"/>
</dbReference>
<feature type="compositionally biased region" description="Basic and acidic residues" evidence="6">
    <location>
        <begin position="422"/>
        <end position="438"/>
    </location>
</feature>
<evidence type="ECO:0000256" key="4">
    <source>
        <dbReference type="ARBA" id="ARBA00022833"/>
    </source>
</evidence>
<organism evidence="10 11">
    <name type="scientific">Caenorhabditis briggsae</name>
    <dbReference type="NCBI Taxonomy" id="6238"/>
    <lineage>
        <taxon>Eukaryota</taxon>
        <taxon>Metazoa</taxon>
        <taxon>Ecdysozoa</taxon>
        <taxon>Nematoda</taxon>
        <taxon>Chromadorea</taxon>
        <taxon>Rhabditida</taxon>
        <taxon>Rhabditina</taxon>
        <taxon>Rhabditomorpha</taxon>
        <taxon>Rhabditoidea</taxon>
        <taxon>Rhabditidae</taxon>
        <taxon>Peloderinae</taxon>
        <taxon>Caenorhabditis</taxon>
    </lineage>
</organism>
<feature type="domain" description="MHD1" evidence="8">
    <location>
        <begin position="1631"/>
        <end position="1774"/>
    </location>
</feature>
<dbReference type="EMBL" id="HE601540">
    <property type="protein sequence ID" value="CAP30996.2"/>
    <property type="molecule type" value="Genomic_DNA"/>
</dbReference>
<dbReference type="PROSITE" id="PS51259">
    <property type="entry name" value="MHD2"/>
    <property type="match status" value="1"/>
</dbReference>
<dbReference type="CDD" id="cd08395">
    <property type="entry name" value="C2C_Munc13"/>
    <property type="match status" value="1"/>
</dbReference>
<dbReference type="InterPro" id="IPR027080">
    <property type="entry name" value="Unc-13"/>
</dbReference>
<dbReference type="GO" id="GO:0016081">
    <property type="term" value="P:synaptic vesicle docking"/>
    <property type="evidence" value="ECO:0000318"/>
    <property type="project" value="GO_Central"/>
</dbReference>
<name>A8XEM8_CAEBR</name>
<dbReference type="Gene3D" id="2.60.40.150">
    <property type="entry name" value="C2 domain"/>
    <property type="match status" value="3"/>
</dbReference>
<dbReference type="GO" id="GO:0017075">
    <property type="term" value="F:syntaxin-1 binding"/>
    <property type="evidence" value="ECO:0000318"/>
    <property type="project" value="GO_Central"/>
</dbReference>
<keyword evidence="5" id="KW-0106">Calcium</keyword>
<dbReference type="Proteomes" id="UP000008549">
    <property type="component" value="Unassembled WGS sequence"/>
</dbReference>
<evidence type="ECO:0000256" key="2">
    <source>
        <dbReference type="ARBA" id="ARBA00022737"/>
    </source>
</evidence>
<dbReference type="GO" id="GO:0005509">
    <property type="term" value="F:calcium ion binding"/>
    <property type="evidence" value="ECO:0007669"/>
    <property type="project" value="InterPro"/>
</dbReference>
<dbReference type="SUPFAM" id="SSF49562">
    <property type="entry name" value="C2 domain (Calcium/lipid-binding domain, CaLB)"/>
    <property type="match status" value="3"/>
</dbReference>
<feature type="domain" description="C2" evidence="7">
    <location>
        <begin position="2064"/>
        <end position="2192"/>
    </location>
</feature>
<keyword evidence="3" id="KW-0863">Zinc-finger</keyword>
<accession>A8XEM8</accession>
<dbReference type="STRING" id="6238.A8XEM8"/>
<feature type="compositionally biased region" description="Low complexity" evidence="6">
    <location>
        <begin position="882"/>
        <end position="891"/>
    </location>
</feature>
<dbReference type="GO" id="GO:0061789">
    <property type="term" value="P:dense core granule priming"/>
    <property type="evidence" value="ECO:0000318"/>
    <property type="project" value="GO_Central"/>
</dbReference>
<feature type="region of interest" description="Disordered" evidence="6">
    <location>
        <begin position="719"/>
        <end position="752"/>
    </location>
</feature>
<dbReference type="FunFam" id="2.60.40.150:FF:000014">
    <property type="entry name" value="protein unc-13 homolog B"/>
    <property type="match status" value="1"/>
</dbReference>
<dbReference type="PROSITE" id="PS51258">
    <property type="entry name" value="MHD1"/>
    <property type="match status" value="1"/>
</dbReference>
<feature type="compositionally biased region" description="Basic and acidic residues" evidence="6">
    <location>
        <begin position="577"/>
        <end position="588"/>
    </location>
</feature>
<dbReference type="Gene3D" id="1.10.357.50">
    <property type="match status" value="1"/>
</dbReference>
<dbReference type="CDD" id="cd04027">
    <property type="entry name" value="C2B_Munc13"/>
    <property type="match status" value="1"/>
</dbReference>
<dbReference type="InParanoid" id="A8XEM8"/>
<dbReference type="eggNOG" id="KOG1011">
    <property type="taxonomic scope" value="Eukaryota"/>
</dbReference>
<feature type="region of interest" description="Disordered" evidence="6">
    <location>
        <begin position="816"/>
        <end position="843"/>
    </location>
</feature>
<dbReference type="SMART" id="SM01145">
    <property type="entry name" value="DUF1041"/>
    <property type="match status" value="1"/>
</dbReference>
<dbReference type="InterPro" id="IPR035892">
    <property type="entry name" value="C2_domain_sf"/>
</dbReference>
<evidence type="ECO:0000259" key="7">
    <source>
        <dbReference type="PROSITE" id="PS50004"/>
    </source>
</evidence>